<keyword evidence="8" id="KW-1133">Transmembrane helix</keyword>
<dbReference type="PROSITE" id="PS50157">
    <property type="entry name" value="ZINC_FINGER_C2H2_2"/>
    <property type="match status" value="1"/>
</dbReference>
<comment type="similarity">
    <text evidence="1">Belongs to the thioredoxin family. DsbA subfamily.</text>
</comment>
<dbReference type="GeneID" id="98290099"/>
<evidence type="ECO:0000256" key="5">
    <source>
        <dbReference type="ARBA" id="ARBA00023157"/>
    </source>
</evidence>
<dbReference type="PROSITE" id="PS00028">
    <property type="entry name" value="ZINC_FINGER_C2H2_1"/>
    <property type="match status" value="1"/>
</dbReference>
<keyword evidence="3" id="KW-0732">Signal</keyword>
<dbReference type="Gene3D" id="3.30.160.60">
    <property type="entry name" value="Classic Zinc Finger"/>
    <property type="match status" value="1"/>
</dbReference>
<keyword evidence="8" id="KW-0812">Transmembrane</keyword>
<dbReference type="InterPro" id="IPR013087">
    <property type="entry name" value="Znf_C2H2_type"/>
</dbReference>
<keyword evidence="6" id="KW-0676">Redox-active center</keyword>
<protein>
    <submittedName>
        <fullName evidence="11">Protein-disulfide isomerase</fullName>
    </submittedName>
</protein>
<feature type="transmembrane region" description="Helical" evidence="8">
    <location>
        <begin position="57"/>
        <end position="79"/>
    </location>
</feature>
<keyword evidence="12" id="KW-1185">Reference proteome</keyword>
<organism evidence="11 12">
    <name type="scientific">Candidatus Nanohalococcus occultus</name>
    <dbReference type="NCBI Taxonomy" id="2978047"/>
    <lineage>
        <taxon>Archaea</taxon>
        <taxon>Candidatus Nanohalarchaeota</taxon>
        <taxon>Candidatus Nanohalarchaeota incertae sedis</taxon>
        <taxon>Candidatus Nanohalococcus</taxon>
    </lineage>
</organism>
<gene>
    <name evidence="11" type="primary">dsbG</name>
    <name evidence="11" type="ORF">SVXNc_0057</name>
</gene>
<dbReference type="RefSeq" id="WP_347721961.1">
    <property type="nucleotide sequence ID" value="NZ_CP104395.1"/>
</dbReference>
<feature type="compositionally biased region" description="Basic and acidic residues" evidence="7">
    <location>
        <begin position="22"/>
        <end position="33"/>
    </location>
</feature>
<sequence>MKECDFCGDEFDSEEELHRHWREHEDELNSHQKEKVKKAERKYEESKENKMRKRKRYAGYGFAAVLGLAFIGVVGAQLMPLLNSSGSGDQVYEFDLEGEPYQGSEDANVTVVEFGDYRCPVCEQFHSRVYPRLEEEYINTGDVKFYFINFAFLDQNFPGDTSETAAVASECVYNQDEEQFWDFYDALYNNQGSENEDWATEDFMSELFNQSTSGLDHNQFQTCVANKQTLQEVRQDTRMGRSSGVTGTPSIYVNGDKLSSWGYNTVARAIEEELRQ</sequence>
<evidence type="ECO:0000256" key="6">
    <source>
        <dbReference type="ARBA" id="ARBA00023284"/>
    </source>
</evidence>
<evidence type="ECO:0000259" key="10">
    <source>
        <dbReference type="PROSITE" id="PS51352"/>
    </source>
</evidence>
<dbReference type="InterPro" id="IPR036249">
    <property type="entry name" value="Thioredoxin-like_sf"/>
</dbReference>
<dbReference type="PANTHER" id="PTHR13887">
    <property type="entry name" value="GLUTATHIONE S-TRANSFERASE KAPPA"/>
    <property type="match status" value="1"/>
</dbReference>
<feature type="domain" description="C2H2-type" evidence="9">
    <location>
        <begin position="2"/>
        <end position="29"/>
    </location>
</feature>
<evidence type="ECO:0000313" key="11">
    <source>
        <dbReference type="EMBL" id="WEL19089.1"/>
    </source>
</evidence>
<keyword evidence="5" id="KW-1015">Disulfide bond</keyword>
<evidence type="ECO:0000259" key="9">
    <source>
        <dbReference type="PROSITE" id="PS50157"/>
    </source>
</evidence>
<dbReference type="GO" id="GO:0016853">
    <property type="term" value="F:isomerase activity"/>
    <property type="evidence" value="ECO:0007669"/>
    <property type="project" value="UniProtKB-KW"/>
</dbReference>
<accession>A0ABY8CH96</accession>
<evidence type="ECO:0000256" key="1">
    <source>
        <dbReference type="ARBA" id="ARBA00005791"/>
    </source>
</evidence>
<evidence type="ECO:0000313" key="12">
    <source>
        <dbReference type="Proteomes" id="UP001218034"/>
    </source>
</evidence>
<evidence type="ECO:0000256" key="4">
    <source>
        <dbReference type="ARBA" id="ARBA00023002"/>
    </source>
</evidence>
<keyword evidence="8" id="KW-0472">Membrane</keyword>
<comment type="similarity">
    <text evidence="2">Belongs to the glutaredoxin family.</text>
</comment>
<evidence type="ECO:0000256" key="8">
    <source>
        <dbReference type="SAM" id="Phobius"/>
    </source>
</evidence>
<proteinExistence type="inferred from homology"/>
<dbReference type="PANTHER" id="PTHR13887:SF14">
    <property type="entry name" value="DISULFIDE BOND FORMATION PROTEIN D"/>
    <property type="match status" value="1"/>
</dbReference>
<dbReference type="Proteomes" id="UP001218034">
    <property type="component" value="Chromosome"/>
</dbReference>
<dbReference type="Gene3D" id="3.40.30.10">
    <property type="entry name" value="Glutaredoxin"/>
    <property type="match status" value="1"/>
</dbReference>
<dbReference type="PROSITE" id="PS51352">
    <property type="entry name" value="THIOREDOXIN_2"/>
    <property type="match status" value="1"/>
</dbReference>
<keyword evidence="11" id="KW-0413">Isomerase</keyword>
<evidence type="ECO:0000256" key="3">
    <source>
        <dbReference type="ARBA" id="ARBA00022729"/>
    </source>
</evidence>
<feature type="region of interest" description="Disordered" evidence="7">
    <location>
        <begin position="22"/>
        <end position="47"/>
    </location>
</feature>
<reference evidence="11 12" key="1">
    <citation type="submission" date="2022-09" db="EMBL/GenBank/DDBJ databases">
        <title>Xylan utilization by haloarchaea-nanohaloarchaea associations.</title>
        <authorList>
            <person name="Yakimov M."/>
        </authorList>
    </citation>
    <scope>NUCLEOTIDE SEQUENCE [LARGE SCALE GENOMIC DNA]</scope>
    <source>
        <strain evidence="11 12">SVXNc</strain>
    </source>
</reference>
<evidence type="ECO:0000256" key="2">
    <source>
        <dbReference type="ARBA" id="ARBA00007787"/>
    </source>
</evidence>
<dbReference type="EMBL" id="CP104395">
    <property type="protein sequence ID" value="WEL19089.1"/>
    <property type="molecule type" value="Genomic_DNA"/>
</dbReference>
<feature type="domain" description="Thioredoxin" evidence="10">
    <location>
        <begin position="85"/>
        <end position="275"/>
    </location>
</feature>
<dbReference type="Pfam" id="PF13462">
    <property type="entry name" value="Thioredoxin_4"/>
    <property type="match status" value="1"/>
</dbReference>
<evidence type="ECO:0000256" key="7">
    <source>
        <dbReference type="SAM" id="MobiDB-lite"/>
    </source>
</evidence>
<dbReference type="InterPro" id="IPR012336">
    <property type="entry name" value="Thioredoxin-like_fold"/>
</dbReference>
<dbReference type="SUPFAM" id="SSF52833">
    <property type="entry name" value="Thioredoxin-like"/>
    <property type="match status" value="1"/>
</dbReference>
<name>A0ABY8CH96_9ARCH</name>
<dbReference type="InterPro" id="IPR013766">
    <property type="entry name" value="Thioredoxin_domain"/>
</dbReference>
<keyword evidence="4" id="KW-0560">Oxidoreductase</keyword>